<evidence type="ECO:0000313" key="2">
    <source>
        <dbReference type="Proteomes" id="UP000396788"/>
    </source>
</evidence>
<organism evidence="1 2">
    <name type="scientific">Pandoraea cepalis</name>
    <dbReference type="NCBI Taxonomy" id="2508294"/>
    <lineage>
        <taxon>Bacteria</taxon>
        <taxon>Pseudomonadati</taxon>
        <taxon>Pseudomonadota</taxon>
        <taxon>Betaproteobacteria</taxon>
        <taxon>Burkholderiales</taxon>
        <taxon>Burkholderiaceae</taxon>
        <taxon>Pandoraea</taxon>
    </lineage>
</organism>
<dbReference type="EMBL" id="CABPRY010000014">
    <property type="protein sequence ID" value="VVE41983.1"/>
    <property type="molecule type" value="Genomic_DNA"/>
</dbReference>
<dbReference type="InterPro" id="IPR052931">
    <property type="entry name" value="Prophage_regulatory_activator"/>
</dbReference>
<evidence type="ECO:0000313" key="1">
    <source>
        <dbReference type="EMBL" id="VVE41983.1"/>
    </source>
</evidence>
<name>A0A5E4Y0G9_9BURK</name>
<evidence type="ECO:0008006" key="3">
    <source>
        <dbReference type="Google" id="ProtNLM"/>
    </source>
</evidence>
<proteinExistence type="predicted"/>
<gene>
    <name evidence="1" type="ORF">PCE31107_04209</name>
</gene>
<sequence>MGARICYDPSRSYDRLLRGYMNTIKPLHLRGAEVDTLIGIGKTTRFSWQDPKSPYYDPTWPLPIRLGTRKTVYIADEVEAWLKARPRTREVLGVTEVA</sequence>
<reference evidence="1 2" key="1">
    <citation type="submission" date="2019-08" db="EMBL/GenBank/DDBJ databases">
        <authorList>
            <person name="Peeters C."/>
        </authorList>
    </citation>
    <scope>NUCLEOTIDE SEQUENCE [LARGE SCALE GENOMIC DNA]</scope>
    <source>
        <strain evidence="1 2">LMG 31107</strain>
    </source>
</reference>
<dbReference type="PANTHER" id="PTHR36154:SF1">
    <property type="entry name" value="DNA-BINDING TRANSCRIPTIONAL ACTIVATOR ALPA"/>
    <property type="match status" value="1"/>
</dbReference>
<dbReference type="Proteomes" id="UP000396788">
    <property type="component" value="Unassembled WGS sequence"/>
</dbReference>
<dbReference type="PANTHER" id="PTHR36154">
    <property type="entry name" value="DNA-BINDING TRANSCRIPTIONAL ACTIVATOR ALPA"/>
    <property type="match status" value="1"/>
</dbReference>
<dbReference type="AlphaFoldDB" id="A0A5E4Y0G9"/>
<accession>A0A5E4Y0G9</accession>
<protein>
    <recommendedName>
        <fullName evidence="3">AlpA family phage regulatory protein</fullName>
    </recommendedName>
</protein>